<reference evidence="8 9" key="1">
    <citation type="submission" date="2019-01" db="EMBL/GenBank/DDBJ databases">
        <title>Genome sequencing of strain FW10M-9.</title>
        <authorList>
            <person name="Heo J."/>
            <person name="Kim S.-J."/>
            <person name="Kim J.-S."/>
            <person name="Hong S.-B."/>
            <person name="Kwon S.-W."/>
        </authorList>
    </citation>
    <scope>NUCLEOTIDE SEQUENCE [LARGE SCALE GENOMIC DNA]</scope>
    <source>
        <strain evidence="8 9">FW10M-9</strain>
    </source>
</reference>
<evidence type="ECO:0000256" key="4">
    <source>
        <dbReference type="ARBA" id="ARBA00023172"/>
    </source>
</evidence>
<dbReference type="CDD" id="cd00397">
    <property type="entry name" value="DNA_BRE_C"/>
    <property type="match status" value="1"/>
</dbReference>
<comment type="similarity">
    <text evidence="1">Belongs to the 'phage' integrase family.</text>
</comment>
<protein>
    <recommendedName>
        <fullName evidence="10">Integrase</fullName>
    </recommendedName>
</protein>
<proteinExistence type="inferred from homology"/>
<evidence type="ECO:0008006" key="10">
    <source>
        <dbReference type="Google" id="ProtNLM"/>
    </source>
</evidence>
<gene>
    <name evidence="8" type="ORF">ET471_10965</name>
</gene>
<dbReference type="EMBL" id="CP035493">
    <property type="protein sequence ID" value="QAY70486.1"/>
    <property type="molecule type" value="Genomic_DNA"/>
</dbReference>
<dbReference type="PROSITE" id="PS51898">
    <property type="entry name" value="TYR_RECOMBINASE"/>
    <property type="match status" value="1"/>
</dbReference>
<dbReference type="Proteomes" id="UP000292118">
    <property type="component" value="Chromosome"/>
</dbReference>
<organism evidence="8 9">
    <name type="scientific">Xylanimonas protaetiae</name>
    <dbReference type="NCBI Taxonomy" id="2509457"/>
    <lineage>
        <taxon>Bacteria</taxon>
        <taxon>Bacillati</taxon>
        <taxon>Actinomycetota</taxon>
        <taxon>Actinomycetes</taxon>
        <taxon>Micrococcales</taxon>
        <taxon>Promicromonosporaceae</taxon>
        <taxon>Xylanimonas</taxon>
    </lineage>
</organism>
<dbReference type="PANTHER" id="PTHR30349:SF64">
    <property type="entry name" value="PROPHAGE INTEGRASE INTD-RELATED"/>
    <property type="match status" value="1"/>
</dbReference>
<dbReference type="KEGG" id="xya:ET471_10965"/>
<dbReference type="InterPro" id="IPR013762">
    <property type="entry name" value="Integrase-like_cat_sf"/>
</dbReference>
<feature type="domain" description="Core-binding (CB)" evidence="7">
    <location>
        <begin position="138"/>
        <end position="218"/>
    </location>
</feature>
<dbReference type="PROSITE" id="PS51900">
    <property type="entry name" value="CB"/>
    <property type="match status" value="2"/>
</dbReference>
<evidence type="ECO:0000313" key="9">
    <source>
        <dbReference type="Proteomes" id="UP000292118"/>
    </source>
</evidence>
<dbReference type="InterPro" id="IPR011010">
    <property type="entry name" value="DNA_brk_join_enz"/>
</dbReference>
<dbReference type="InterPro" id="IPR010998">
    <property type="entry name" value="Integrase_recombinase_N"/>
</dbReference>
<keyword evidence="9" id="KW-1185">Reference proteome</keyword>
<dbReference type="RefSeq" id="WP_129188290.1">
    <property type="nucleotide sequence ID" value="NZ_CP035493.1"/>
</dbReference>
<dbReference type="OrthoDB" id="1822491at2"/>
<name>A0A4P6F556_9MICO</name>
<keyword evidence="4" id="KW-0233">DNA recombination</keyword>
<dbReference type="PANTHER" id="PTHR30349">
    <property type="entry name" value="PHAGE INTEGRASE-RELATED"/>
    <property type="match status" value="1"/>
</dbReference>
<dbReference type="InterPro" id="IPR050090">
    <property type="entry name" value="Tyrosine_recombinase_XerCD"/>
</dbReference>
<dbReference type="GO" id="GO:0003677">
    <property type="term" value="F:DNA binding"/>
    <property type="evidence" value="ECO:0007669"/>
    <property type="project" value="UniProtKB-UniRule"/>
</dbReference>
<dbReference type="SUPFAM" id="SSF56349">
    <property type="entry name" value="DNA breaking-rejoining enzymes"/>
    <property type="match status" value="1"/>
</dbReference>
<keyword evidence="3 5" id="KW-0238">DNA-binding</keyword>
<dbReference type="InterPro" id="IPR044068">
    <property type="entry name" value="CB"/>
</dbReference>
<evidence type="ECO:0000256" key="5">
    <source>
        <dbReference type="PROSITE-ProRule" id="PRU01248"/>
    </source>
</evidence>
<evidence type="ECO:0000313" key="8">
    <source>
        <dbReference type="EMBL" id="QAY70486.1"/>
    </source>
</evidence>
<dbReference type="InterPro" id="IPR004107">
    <property type="entry name" value="Integrase_SAM-like_N"/>
</dbReference>
<dbReference type="Gene3D" id="1.10.150.130">
    <property type="match status" value="1"/>
</dbReference>
<evidence type="ECO:0000259" key="7">
    <source>
        <dbReference type="PROSITE" id="PS51900"/>
    </source>
</evidence>
<feature type="domain" description="Core-binding (CB)" evidence="7">
    <location>
        <begin position="17"/>
        <end position="96"/>
    </location>
</feature>
<dbReference type="GO" id="GO:0006310">
    <property type="term" value="P:DNA recombination"/>
    <property type="evidence" value="ECO:0007669"/>
    <property type="project" value="UniProtKB-KW"/>
</dbReference>
<evidence type="ECO:0000259" key="6">
    <source>
        <dbReference type="PROSITE" id="PS51898"/>
    </source>
</evidence>
<dbReference type="GO" id="GO:0015074">
    <property type="term" value="P:DNA integration"/>
    <property type="evidence" value="ECO:0007669"/>
    <property type="project" value="UniProtKB-KW"/>
</dbReference>
<evidence type="ECO:0000256" key="1">
    <source>
        <dbReference type="ARBA" id="ARBA00008857"/>
    </source>
</evidence>
<dbReference type="Pfam" id="PF00589">
    <property type="entry name" value="Phage_integrase"/>
    <property type="match status" value="1"/>
</dbReference>
<keyword evidence="2" id="KW-0229">DNA integration</keyword>
<evidence type="ECO:0000256" key="2">
    <source>
        <dbReference type="ARBA" id="ARBA00022908"/>
    </source>
</evidence>
<accession>A0A4P6F556</accession>
<dbReference type="Pfam" id="PF02899">
    <property type="entry name" value="Phage_int_SAM_1"/>
    <property type="match status" value="1"/>
</dbReference>
<dbReference type="AlphaFoldDB" id="A0A4P6F556"/>
<sequence>MSAAARRRRTTPRELAPTWRAALDAWSAAMRADGRAESTIAARCKYVRAFARDVEADDPWSVVHDDLATFVAAHAGTSASAYSHRSALRTFYAWAEGAGHVAQSPALYLDGANGGRPVARRQARPVGAHGPLPLWTPGVWEGPLAAWRVEQRARGLSTRTLRTWDYHLRNLSRTVPHRDPFTLTRSDLTEFMADRARWSNETRRGCRSAFRSFYGWAAEAGHVTEDPAAKLPKIATTAPLPHPASETAVHFAVLTATPRERLMVRLAAEIGLRCAEVSQVHSRDLVRHDDGWSLVVLGKGARRRVMPLPDELAAELRGLPDGWAFPSPSGAHLTPDYVSKLVRRLLPPGVTMHALRHRFATRTYAMSRDVFVVQSLLGHSKPETTRRYVEVGDDRLRAAVVDLARATTRSPRPAGARWN</sequence>
<evidence type="ECO:0000256" key="3">
    <source>
        <dbReference type="ARBA" id="ARBA00023125"/>
    </source>
</evidence>
<feature type="domain" description="Tyr recombinase" evidence="6">
    <location>
        <begin position="230"/>
        <end position="401"/>
    </location>
</feature>
<dbReference type="Gene3D" id="1.10.443.10">
    <property type="entry name" value="Intergrase catalytic core"/>
    <property type="match status" value="1"/>
</dbReference>
<dbReference type="InterPro" id="IPR002104">
    <property type="entry name" value="Integrase_catalytic"/>
</dbReference>